<gene>
    <name evidence="7" type="ORF">AWB65_05463</name>
</gene>
<proteinExistence type="predicted"/>
<keyword evidence="4 6" id="KW-1133">Transmembrane helix</keyword>
<evidence type="ECO:0000256" key="4">
    <source>
        <dbReference type="ARBA" id="ARBA00022989"/>
    </source>
</evidence>
<protein>
    <submittedName>
        <fullName evidence="7">Membrane protein</fullName>
    </submittedName>
</protein>
<feature type="transmembrane region" description="Helical" evidence="6">
    <location>
        <begin position="71"/>
        <end position="89"/>
    </location>
</feature>
<reference evidence="7" key="1">
    <citation type="submission" date="2016-01" db="EMBL/GenBank/DDBJ databases">
        <authorList>
            <person name="Peeters C."/>
        </authorList>
    </citation>
    <scope>NUCLEOTIDE SEQUENCE [LARGE SCALE GENOMIC DNA]</scope>
    <source>
        <strain evidence="7">LMG 22934</strain>
    </source>
</reference>
<dbReference type="InterPro" id="IPR019108">
    <property type="entry name" value="Caa3_assmbl_CtaG-rel"/>
</dbReference>
<evidence type="ECO:0000256" key="5">
    <source>
        <dbReference type="ARBA" id="ARBA00023136"/>
    </source>
</evidence>
<feature type="transmembrane region" description="Helical" evidence="6">
    <location>
        <begin position="221"/>
        <end position="245"/>
    </location>
</feature>
<evidence type="ECO:0000256" key="2">
    <source>
        <dbReference type="ARBA" id="ARBA00022475"/>
    </source>
</evidence>
<evidence type="ECO:0000313" key="7">
    <source>
        <dbReference type="EMBL" id="SAL60555.1"/>
    </source>
</evidence>
<evidence type="ECO:0000313" key="8">
    <source>
        <dbReference type="Proteomes" id="UP000054977"/>
    </source>
</evidence>
<keyword evidence="2" id="KW-1003">Cell membrane</keyword>
<dbReference type="Pfam" id="PF09678">
    <property type="entry name" value="Caa3_CtaG"/>
    <property type="match status" value="1"/>
</dbReference>
<organism evidence="7 8">
    <name type="scientific">Caballeronia humi</name>
    <dbReference type="NCBI Taxonomy" id="326474"/>
    <lineage>
        <taxon>Bacteria</taxon>
        <taxon>Pseudomonadati</taxon>
        <taxon>Pseudomonadota</taxon>
        <taxon>Betaproteobacteria</taxon>
        <taxon>Burkholderiales</taxon>
        <taxon>Burkholderiaceae</taxon>
        <taxon>Caballeronia</taxon>
    </lineage>
</organism>
<name>A0A158IVQ2_9BURK</name>
<dbReference type="GO" id="GO:0005886">
    <property type="term" value="C:plasma membrane"/>
    <property type="evidence" value="ECO:0007669"/>
    <property type="project" value="UniProtKB-SubCell"/>
</dbReference>
<dbReference type="STRING" id="326474.AWB65_05463"/>
<keyword evidence="5 6" id="KW-0472">Membrane</keyword>
<keyword evidence="8" id="KW-1185">Reference proteome</keyword>
<comment type="caution">
    <text evidence="7">The sequence shown here is derived from an EMBL/GenBank/DDBJ whole genome shotgun (WGS) entry which is preliminary data.</text>
</comment>
<comment type="subcellular location">
    <subcellularLocation>
        <location evidence="1">Cell membrane</location>
        <topology evidence="1">Multi-pass membrane protein</topology>
    </subcellularLocation>
</comment>
<feature type="transmembrane region" description="Helical" evidence="6">
    <location>
        <begin position="265"/>
        <end position="291"/>
    </location>
</feature>
<accession>A0A158IVQ2</accession>
<sequence length="306" mass="33092">MLIPRAFAVAALGWAGGAEAHGLSTGDQAALHFGWSFEPWVVALLLLSAALYVVGYVRLRARSRQARTVRAKHCAAFALGWLALVTALDSPLDSLAVALFSAHMLQHEALMLIAAPLLVIGRPLAVWMWALPVSLRVGVGCAVRSRWIRAPWRTITTPLAAWLLHAAALWGWHAPVFFEAALARPGIHTLQHASFLVSALLFWWTVFGNTQRGERSAHAMLSLFTTMVHTGALGALLTLSPGLWYPSYIESTSALGFDPLQDQELGGLVMWVPGGLAYLVGALAIGTRWLTKRAPAPMRTRAAQDG</sequence>
<feature type="transmembrane region" description="Helical" evidence="6">
    <location>
        <begin position="152"/>
        <end position="172"/>
    </location>
</feature>
<evidence type="ECO:0000256" key="6">
    <source>
        <dbReference type="SAM" id="Phobius"/>
    </source>
</evidence>
<dbReference type="AlphaFoldDB" id="A0A158IVQ2"/>
<dbReference type="Proteomes" id="UP000054977">
    <property type="component" value="Unassembled WGS sequence"/>
</dbReference>
<keyword evidence="3 6" id="KW-0812">Transmembrane</keyword>
<dbReference type="EMBL" id="FCNW02000045">
    <property type="protein sequence ID" value="SAL60555.1"/>
    <property type="molecule type" value="Genomic_DNA"/>
</dbReference>
<feature type="transmembrane region" description="Helical" evidence="6">
    <location>
        <begin position="192"/>
        <end position="209"/>
    </location>
</feature>
<evidence type="ECO:0000256" key="3">
    <source>
        <dbReference type="ARBA" id="ARBA00022692"/>
    </source>
</evidence>
<feature type="transmembrane region" description="Helical" evidence="6">
    <location>
        <begin position="109"/>
        <end position="131"/>
    </location>
</feature>
<dbReference type="OrthoDB" id="9808789at2"/>
<evidence type="ECO:0000256" key="1">
    <source>
        <dbReference type="ARBA" id="ARBA00004651"/>
    </source>
</evidence>
<feature type="transmembrane region" description="Helical" evidence="6">
    <location>
        <begin position="40"/>
        <end position="59"/>
    </location>
</feature>